<evidence type="ECO:0000313" key="1">
    <source>
        <dbReference type="EMBL" id="AGH59522.1"/>
    </source>
</evidence>
<dbReference type="VEuPathDB" id="TriTrypDB:Tb927.9.18050"/>
<reference evidence="1" key="2">
    <citation type="journal article" date="2014" name="Mol. Biochem. Parasitol.">
        <title>Capturing the variant surface glycoprotein repertoire (the VSGnome) of Trypanosoma brucei Lister 427.</title>
        <authorList>
            <person name="Cross G.A."/>
            <person name="Kim H.S."/>
            <person name="Wickstead B."/>
        </authorList>
    </citation>
    <scope>NUCLEOTIDE SEQUENCE</scope>
    <source>
        <strain evidence="1">Lister 427</strain>
    </source>
</reference>
<dbReference type="VEuPathDB" id="TriTrypDB:Tb427_000569300"/>
<sequence length="355" mass="37722">KINYKRTFSNTFSHQVRQKITPTTVKNKAAFKQGRNQGKNKAIHQASGFENMTQKRRNQTQASSLMAPPLRLIVTALAILFTKKGSSASDGAALQTVNDACKELAYLTHLKSAFGAAASTLAANVKKLTEEEKALELATAMHSGTPTGATFSFLMALAHRKSFAATKELQKAAGRVTTTPLEISRRQGQLEALHHINAATASEYSEAAKEETPGNIIGSANMAVSVTLQLKTGKDGTGCAEKNQEDNLRNAASELPAATSYRGVEDADFKPPATLLKIAIQGSNPSSMNTCHPQAGCSDSGNFGGSNFLGLGPGTIGKAAALTATELSFTSNSEFRQATKENYKKPAINRAHLVH</sequence>
<name>M4SXU2_9TRYP</name>
<reference evidence="1" key="1">
    <citation type="submission" date="2013-02" db="EMBL/GenBank/DDBJ databases">
        <authorList>
            <person name="Cross G.A.M."/>
            <person name="Kim H.-S."/>
            <person name="Wickstead B."/>
        </authorList>
    </citation>
    <scope>NUCLEOTIDE SEQUENCE</scope>
    <source>
        <strain evidence="1">Lister 427</strain>
    </source>
</reference>
<accession>M4SXU2</accession>
<feature type="non-terminal residue" evidence="1">
    <location>
        <position position="1"/>
    </location>
</feature>
<dbReference type="AlphaFoldDB" id="M4SXU2"/>
<proteinExistence type="predicted"/>
<protein>
    <submittedName>
        <fullName evidence="1">Variant surface glycoprotein 3489</fullName>
    </submittedName>
</protein>
<dbReference type="EMBL" id="KC612091">
    <property type="protein sequence ID" value="AGH59522.1"/>
    <property type="molecule type" value="Genomic_DNA"/>
</dbReference>
<organism evidence="1">
    <name type="scientific">Trypanosoma brucei</name>
    <dbReference type="NCBI Taxonomy" id="5691"/>
    <lineage>
        <taxon>Eukaryota</taxon>
        <taxon>Discoba</taxon>
        <taxon>Euglenozoa</taxon>
        <taxon>Kinetoplastea</taxon>
        <taxon>Metakinetoplastina</taxon>
        <taxon>Trypanosomatida</taxon>
        <taxon>Trypanosomatidae</taxon>
        <taxon>Trypanosoma</taxon>
    </lineage>
</organism>